<dbReference type="Gene3D" id="3.40.50.150">
    <property type="entry name" value="Vaccinia Virus protein VP39"/>
    <property type="match status" value="1"/>
</dbReference>
<dbReference type="Proteomes" id="UP000001422">
    <property type="component" value="Chromosome"/>
</dbReference>
<dbReference type="HOGENOM" id="CLU_037990_11_0_3"/>
<dbReference type="AlphaFoldDB" id="Q7U5F8"/>
<organism evidence="2 3">
    <name type="scientific">Parasynechococcus marenigrum (strain WH8102)</name>
    <dbReference type="NCBI Taxonomy" id="84588"/>
    <lineage>
        <taxon>Bacteria</taxon>
        <taxon>Bacillati</taxon>
        <taxon>Cyanobacteriota</taxon>
        <taxon>Cyanophyceae</taxon>
        <taxon>Synechococcales</taxon>
        <taxon>Prochlorococcaceae</taxon>
        <taxon>Parasynechococcus</taxon>
        <taxon>Parasynechococcus marenigrum</taxon>
    </lineage>
</organism>
<dbReference type="RefSeq" id="WP_011128609.1">
    <property type="nucleotide sequence ID" value="NC_005070.1"/>
</dbReference>
<dbReference type="PANTHER" id="PTHR43464:SF72">
    <property type="entry name" value="GLL1483 PROTEIN"/>
    <property type="match status" value="1"/>
</dbReference>
<dbReference type="PANTHER" id="PTHR43464">
    <property type="entry name" value="METHYLTRANSFERASE"/>
    <property type="match status" value="1"/>
</dbReference>
<dbReference type="eggNOG" id="COG2226">
    <property type="taxonomic scope" value="Bacteria"/>
</dbReference>
<evidence type="ECO:0000313" key="3">
    <source>
        <dbReference type="Proteomes" id="UP000001422"/>
    </source>
</evidence>
<keyword evidence="2" id="KW-0489">Methyltransferase</keyword>
<reference evidence="2 3" key="1">
    <citation type="journal article" date="2003" name="Nature">
        <title>The genome of a motile marine Synechococcus.</title>
        <authorList>
            <person name="Palenik B."/>
            <person name="Brahamsha B."/>
            <person name="Larimer F."/>
            <person name="Land M."/>
            <person name="Hauser L."/>
            <person name="Chain P."/>
            <person name="Lamerdin J."/>
            <person name="Regala W."/>
            <person name="Allen E.A."/>
            <person name="McCarren J."/>
            <person name="Paulsen I."/>
            <person name="Dufresne A."/>
            <person name="Partensky F."/>
            <person name="Webb E."/>
            <person name="Waterbury J."/>
        </authorList>
    </citation>
    <scope>NUCLEOTIDE SEQUENCE [LARGE SCALE GENOMIC DNA]</scope>
    <source>
        <strain evidence="2 3">WH8102</strain>
    </source>
</reference>
<proteinExistence type="predicted"/>
<dbReference type="EMBL" id="BX569693">
    <property type="protein sequence ID" value="CAE08264.1"/>
    <property type="molecule type" value="Genomic_DNA"/>
</dbReference>
<dbReference type="STRING" id="84588.SYNW1749"/>
<feature type="domain" description="Methyltransferase" evidence="1">
    <location>
        <begin position="51"/>
        <end position="141"/>
    </location>
</feature>
<evidence type="ECO:0000313" key="2">
    <source>
        <dbReference type="EMBL" id="CAE08264.1"/>
    </source>
</evidence>
<keyword evidence="3" id="KW-1185">Reference proteome</keyword>
<gene>
    <name evidence="2" type="ordered locus">SYNW1749</name>
</gene>
<dbReference type="GO" id="GO:0008168">
    <property type="term" value="F:methyltransferase activity"/>
    <property type="evidence" value="ECO:0007669"/>
    <property type="project" value="UniProtKB-KW"/>
</dbReference>
<dbReference type="KEGG" id="syw:SYNW1749"/>
<dbReference type="SUPFAM" id="SSF53335">
    <property type="entry name" value="S-adenosyl-L-methionine-dependent methyltransferases"/>
    <property type="match status" value="1"/>
</dbReference>
<dbReference type="InterPro" id="IPR029063">
    <property type="entry name" value="SAM-dependent_MTases_sf"/>
</dbReference>
<evidence type="ECO:0000259" key="1">
    <source>
        <dbReference type="Pfam" id="PF13649"/>
    </source>
</evidence>
<dbReference type="Pfam" id="PF13649">
    <property type="entry name" value="Methyltransf_25"/>
    <property type="match status" value="1"/>
</dbReference>
<name>Q7U5F8_PARMW</name>
<protein>
    <submittedName>
        <fullName evidence="2">Possible methyltransferase</fullName>
    </submittedName>
</protein>
<sequence>MSSFLRPLAYRHRWIYDLVTAVSSLSVGGVARLRGLGLEALGPHLNPDAAVLDLCCGSGEAAAPWLEAGYRVTGLDISPRALALAAQRHPAMTRVEGLAEDPPLADGSFAAIQLSVALHEFPRSDREAVLRSCLRLLQPGGWLVVVDLHPAGPWLQLPQQLFCALFETDTATAMLEDDLPAQLKQLGFSAVNQELLAGQALQRITATRSAASTS</sequence>
<accession>Q7U5F8</accession>
<keyword evidence="2" id="KW-0808">Transferase</keyword>
<dbReference type="InterPro" id="IPR041698">
    <property type="entry name" value="Methyltransf_25"/>
</dbReference>
<dbReference type="GO" id="GO:0032259">
    <property type="term" value="P:methylation"/>
    <property type="evidence" value="ECO:0007669"/>
    <property type="project" value="UniProtKB-KW"/>
</dbReference>
<dbReference type="CDD" id="cd02440">
    <property type="entry name" value="AdoMet_MTases"/>
    <property type="match status" value="1"/>
</dbReference>